<organism evidence="12">
    <name type="scientific">Octopus bimaculoides</name>
    <name type="common">California two-spotted octopus</name>
    <dbReference type="NCBI Taxonomy" id="37653"/>
    <lineage>
        <taxon>Eukaryota</taxon>
        <taxon>Metazoa</taxon>
        <taxon>Spiralia</taxon>
        <taxon>Lophotrochozoa</taxon>
        <taxon>Mollusca</taxon>
        <taxon>Cephalopoda</taxon>
        <taxon>Coleoidea</taxon>
        <taxon>Octopodiformes</taxon>
        <taxon>Octopoda</taxon>
        <taxon>Incirrata</taxon>
        <taxon>Octopodidae</taxon>
        <taxon>Octopus</taxon>
    </lineage>
</organism>
<dbReference type="OrthoDB" id="10250549at2759"/>
<feature type="domain" description="Nucleotidyl transferase" evidence="10">
    <location>
        <begin position="51"/>
        <end position="179"/>
    </location>
</feature>
<keyword evidence="4" id="KW-0396">Initiation factor</keyword>
<evidence type="ECO:0000256" key="1">
    <source>
        <dbReference type="ARBA" id="ARBA00004514"/>
    </source>
</evidence>
<evidence type="ECO:0000256" key="8">
    <source>
        <dbReference type="ARBA" id="ARBA00045373"/>
    </source>
</evidence>
<dbReference type="InterPro" id="IPR051960">
    <property type="entry name" value="eIF2B_gamma"/>
</dbReference>
<dbReference type="GO" id="GO:0005085">
    <property type="term" value="F:guanyl-nucleotide exchange factor activity"/>
    <property type="evidence" value="ECO:0007669"/>
    <property type="project" value="TreeGrafter"/>
</dbReference>
<dbReference type="AlphaFoldDB" id="A0A0L8GLP2"/>
<evidence type="ECO:0000313" key="12">
    <source>
        <dbReference type="EMBL" id="KOF77749.1"/>
    </source>
</evidence>
<name>A0A0L8GLP2_OCTBM</name>
<evidence type="ECO:0000259" key="11">
    <source>
        <dbReference type="Pfam" id="PF25084"/>
    </source>
</evidence>
<dbReference type="PANTHER" id="PTHR45989:SF1">
    <property type="entry name" value="TRANSLATION INITIATION FACTOR EIF-2B SUBUNIT GAMMA"/>
    <property type="match status" value="1"/>
</dbReference>
<dbReference type="GO" id="GO:0005851">
    <property type="term" value="C:eukaryotic translation initiation factor 2B complex"/>
    <property type="evidence" value="ECO:0007669"/>
    <property type="project" value="TreeGrafter"/>
</dbReference>
<evidence type="ECO:0000256" key="5">
    <source>
        <dbReference type="ARBA" id="ARBA00022917"/>
    </source>
</evidence>
<reference evidence="12" key="1">
    <citation type="submission" date="2015-07" db="EMBL/GenBank/DDBJ databases">
        <title>MeaNS - Measles Nucleotide Surveillance Program.</title>
        <authorList>
            <person name="Tran T."/>
            <person name="Druce J."/>
        </authorList>
    </citation>
    <scope>NUCLEOTIDE SEQUENCE</scope>
    <source>
        <strain evidence="12">UCB-OBI-ISO-001</strain>
        <tissue evidence="12">Gonad</tissue>
    </source>
</reference>
<comment type="similarity">
    <text evidence="2">Belongs to the eIF-2B gamma/epsilon subunits family.</text>
</comment>
<evidence type="ECO:0000256" key="2">
    <source>
        <dbReference type="ARBA" id="ARBA00007878"/>
    </source>
</evidence>
<evidence type="ECO:0000256" key="7">
    <source>
        <dbReference type="ARBA" id="ARBA00044229"/>
    </source>
</evidence>
<comment type="subcellular location">
    <subcellularLocation>
        <location evidence="1">Cytoplasm</location>
        <location evidence="1">Cytosol</location>
    </subcellularLocation>
</comment>
<dbReference type="EMBL" id="KQ421325">
    <property type="protein sequence ID" value="KOF77749.1"/>
    <property type="molecule type" value="Genomic_DNA"/>
</dbReference>
<evidence type="ECO:0000256" key="4">
    <source>
        <dbReference type="ARBA" id="ARBA00022540"/>
    </source>
</evidence>
<keyword evidence="5" id="KW-0648">Protein biosynthesis</keyword>
<dbReference type="InterPro" id="IPR005835">
    <property type="entry name" value="NTP_transferase_dom"/>
</dbReference>
<evidence type="ECO:0000256" key="9">
    <source>
        <dbReference type="ARBA" id="ARBA00046432"/>
    </source>
</evidence>
<dbReference type="OMA" id="NCVINPK"/>
<dbReference type="Pfam" id="PF25084">
    <property type="entry name" value="LbH_EIF2B"/>
    <property type="match status" value="1"/>
</dbReference>
<proteinExistence type="inferred from homology"/>
<keyword evidence="3" id="KW-0963">Cytoplasm</keyword>
<protein>
    <recommendedName>
        <fullName evidence="6">Translation initiation factor eIF2B subunit gamma</fullName>
    </recommendedName>
    <alternativeName>
        <fullName evidence="7">eIF2B GDP-GTP exchange factor subunit gamma</fullName>
    </alternativeName>
</protein>
<evidence type="ECO:0000256" key="6">
    <source>
        <dbReference type="ARBA" id="ARBA00044196"/>
    </source>
</evidence>
<evidence type="ECO:0000256" key="3">
    <source>
        <dbReference type="ARBA" id="ARBA00022490"/>
    </source>
</evidence>
<sequence>MSKLSWQPSNNSLATMAEERKYANEHEQMKRRPSHDSPSSTEALYIMDYHPVILAAGTGSRMNDLTANTPKALLTVGNKPMIWYSINMCQKAGFQEAIVLVQESKRSDIKRKLEFYEFIIKLDFVSVPDDSSGTADALRLIRNKVKYDLLIISSDLITTLPLHYFTNHFKAYDASFLMLLSPLPESFNEAPVPGVKVDKQNEGDVIGLDKDLQRLVFHSNEADQGDFITFSHSFLTQCPFISLRTDMTDCHLYIMKKWIFEFLLDRPKITTLKGELVPYIVKKQFSKNKSKKDVPSEGLSKKRDIYSYIPKSFLAEAYQLTLSNKVSPTYHEEIHCYVYIQEKGFCVRTNTLANYAEANRQILKHFPELMPPGTLSKITAGKSSKIGDESLLDGSVSLGKNVSITQSVIGAYCKIYDKVKITNSVILDHTEIGEGSIIDGCIICDSVYIGERCDLKDSIVGSQEKIEANTKLTHESVDTQMMKEKANWFY</sequence>
<dbReference type="SUPFAM" id="SSF53448">
    <property type="entry name" value="Nucleotide-diphospho-sugar transferases"/>
    <property type="match status" value="1"/>
</dbReference>
<dbReference type="Pfam" id="PF00483">
    <property type="entry name" value="NTP_transferase"/>
    <property type="match status" value="1"/>
</dbReference>
<gene>
    <name evidence="12" type="ORF">OCBIM_22031712mg</name>
</gene>
<dbReference type="GO" id="GO:0002183">
    <property type="term" value="P:cytoplasmic translational initiation"/>
    <property type="evidence" value="ECO:0007669"/>
    <property type="project" value="TreeGrafter"/>
</dbReference>
<evidence type="ECO:0000259" key="10">
    <source>
        <dbReference type="Pfam" id="PF00483"/>
    </source>
</evidence>
<dbReference type="GO" id="GO:0005829">
    <property type="term" value="C:cytosol"/>
    <property type="evidence" value="ECO:0007669"/>
    <property type="project" value="UniProtKB-SubCell"/>
</dbReference>
<comment type="function">
    <text evidence="8">Acts as a component of the translation initiation factor 2B (eIF2B) complex, which catalyzes the exchange of GDP for GTP on the eukaryotic initiation factor 2 (eIF2) complex gamma subunit. Its guanine nucleotide exchange factor activity is repressed when bound to eIF2 complex phosphorylated on the alpha subunit, thereby limiting the amount of methionyl-initiator methionine tRNA available to the ribosome and consequently global translation is repressed.</text>
</comment>
<dbReference type="Gene3D" id="3.90.550.10">
    <property type="entry name" value="Spore Coat Polysaccharide Biosynthesis Protein SpsA, Chain A"/>
    <property type="match status" value="1"/>
</dbReference>
<dbReference type="KEGG" id="obi:106876096"/>
<comment type="subunit">
    <text evidence="9">Component of the translation initiation factor 2B (eIF2B) complex which is a heterodecamer of two sets of five different subunits: alpha, beta, gamma, delta and epsilon. Subunits alpha, beta and delta comprise a regulatory subcomplex and subunits epsilon and gamma comprise a catalytic subcomplex. Within the complex, the hexameric regulatory complex resides at the center, with the two heterodimeric catalytic subcomplexes bound on opposite sides.</text>
</comment>
<dbReference type="InterPro" id="IPR056764">
    <property type="entry name" value="LbH_EIF2B3/5"/>
</dbReference>
<dbReference type="InterPro" id="IPR029044">
    <property type="entry name" value="Nucleotide-diphossugar_trans"/>
</dbReference>
<dbReference type="GO" id="GO:0003743">
    <property type="term" value="F:translation initiation factor activity"/>
    <property type="evidence" value="ECO:0007669"/>
    <property type="project" value="UniProtKB-KW"/>
</dbReference>
<dbReference type="STRING" id="37653.A0A0L8GLP2"/>
<accession>A0A0L8GLP2</accession>
<dbReference type="PANTHER" id="PTHR45989">
    <property type="entry name" value="TRANSLATION INITIATION FACTOR EIF-2B SUBUNIT GAMMA"/>
    <property type="match status" value="1"/>
</dbReference>
<dbReference type="Gene3D" id="2.160.10.10">
    <property type="entry name" value="Hexapeptide repeat proteins"/>
    <property type="match status" value="1"/>
</dbReference>
<feature type="domain" description="EIF2B subunit epsilon/gamma LbH" evidence="11">
    <location>
        <begin position="377"/>
        <end position="471"/>
    </location>
</feature>